<comment type="caution">
    <text evidence="2">The sequence shown here is derived from an EMBL/GenBank/DDBJ whole genome shotgun (WGS) entry which is preliminary data.</text>
</comment>
<proteinExistence type="predicted"/>
<keyword evidence="1" id="KW-1133">Transmembrane helix</keyword>
<dbReference type="AlphaFoldDB" id="A0AAW1HMJ5"/>
<feature type="transmembrane region" description="Helical" evidence="1">
    <location>
        <begin position="163"/>
        <end position="181"/>
    </location>
</feature>
<dbReference type="EMBL" id="JBDFQZ010000011">
    <property type="protein sequence ID" value="KAK9676999.1"/>
    <property type="molecule type" value="Genomic_DNA"/>
</dbReference>
<accession>A0AAW1HMJ5</accession>
<evidence type="ECO:0000313" key="3">
    <source>
        <dbReference type="Proteomes" id="UP001443914"/>
    </source>
</evidence>
<gene>
    <name evidence="2" type="ORF">RND81_11G115200</name>
</gene>
<keyword evidence="1" id="KW-0812">Transmembrane</keyword>
<feature type="transmembrane region" description="Helical" evidence="1">
    <location>
        <begin position="136"/>
        <end position="157"/>
    </location>
</feature>
<keyword evidence="3" id="KW-1185">Reference proteome</keyword>
<feature type="transmembrane region" description="Helical" evidence="1">
    <location>
        <begin position="70"/>
        <end position="94"/>
    </location>
</feature>
<organism evidence="2 3">
    <name type="scientific">Saponaria officinalis</name>
    <name type="common">Common soapwort</name>
    <name type="synonym">Lychnis saponaria</name>
    <dbReference type="NCBI Taxonomy" id="3572"/>
    <lineage>
        <taxon>Eukaryota</taxon>
        <taxon>Viridiplantae</taxon>
        <taxon>Streptophyta</taxon>
        <taxon>Embryophyta</taxon>
        <taxon>Tracheophyta</taxon>
        <taxon>Spermatophyta</taxon>
        <taxon>Magnoliopsida</taxon>
        <taxon>eudicotyledons</taxon>
        <taxon>Gunneridae</taxon>
        <taxon>Pentapetalae</taxon>
        <taxon>Caryophyllales</taxon>
        <taxon>Caryophyllaceae</taxon>
        <taxon>Caryophylleae</taxon>
        <taxon>Saponaria</taxon>
    </lineage>
</organism>
<evidence type="ECO:0000256" key="1">
    <source>
        <dbReference type="SAM" id="Phobius"/>
    </source>
</evidence>
<keyword evidence="1" id="KW-0472">Membrane</keyword>
<feature type="transmembrane region" description="Helical" evidence="1">
    <location>
        <begin position="188"/>
        <end position="207"/>
    </location>
</feature>
<protein>
    <submittedName>
        <fullName evidence="2">Uncharacterized protein</fullName>
    </submittedName>
</protein>
<feature type="transmembrane region" description="Helical" evidence="1">
    <location>
        <begin position="27"/>
        <end position="49"/>
    </location>
</feature>
<name>A0AAW1HMJ5_SAPOF</name>
<dbReference type="Proteomes" id="UP001443914">
    <property type="component" value="Unassembled WGS sequence"/>
</dbReference>
<feature type="transmembrane region" description="Helical" evidence="1">
    <location>
        <begin position="106"/>
        <end position="124"/>
    </location>
</feature>
<evidence type="ECO:0000313" key="2">
    <source>
        <dbReference type="EMBL" id="KAK9676999.1"/>
    </source>
</evidence>
<reference evidence="2" key="1">
    <citation type="submission" date="2024-03" db="EMBL/GenBank/DDBJ databases">
        <title>WGS assembly of Saponaria officinalis var. Norfolk2.</title>
        <authorList>
            <person name="Jenkins J."/>
            <person name="Shu S."/>
            <person name="Grimwood J."/>
            <person name="Barry K."/>
            <person name="Goodstein D."/>
            <person name="Schmutz J."/>
            <person name="Leebens-Mack J."/>
            <person name="Osbourn A."/>
        </authorList>
    </citation>
    <scope>NUCLEOTIDE SEQUENCE [LARGE SCALE GENOMIC DNA]</scope>
    <source>
        <strain evidence="2">JIC</strain>
    </source>
</reference>
<sequence>MITANMLKQAISIARGDGNAQASRISAWVWTGITTLFAILGCVFLRGTIQFHSTGGPSFFLVRGYTPASTVIYAVLVVSLFVVQVTLAILAPRLRLMPWVRAPQPPVYLTSIVGVFAMVVPIICSEYMLDDPTTSISPSLLASLFFTLDFFSIHLAILPAFDFQIVPCSLSVVATIFTFCFRNSSQRIIIYITGVIGLFAYLQWYTVLIRRGPVRLLVSAGPGAVQNVIP</sequence>